<dbReference type="SUPFAM" id="SSF52799">
    <property type="entry name" value="(Phosphotyrosine protein) phosphatases II"/>
    <property type="match status" value="1"/>
</dbReference>
<dbReference type="PANTHER" id="PTHR31126:SF14">
    <property type="entry name" value="TYROSINE-PROTEIN PHOSPHATASE OCA6-RELATED"/>
    <property type="match status" value="1"/>
</dbReference>
<proteinExistence type="predicted"/>
<dbReference type="GO" id="GO:0016791">
    <property type="term" value="F:phosphatase activity"/>
    <property type="evidence" value="ECO:0007669"/>
    <property type="project" value="InterPro"/>
</dbReference>
<dbReference type="Gene3D" id="3.90.190.10">
    <property type="entry name" value="Protein tyrosine phosphatase superfamily"/>
    <property type="match status" value="1"/>
</dbReference>
<accession>A0A4P9ZYC2</accession>
<feature type="non-terminal residue" evidence="2">
    <location>
        <position position="136"/>
    </location>
</feature>
<dbReference type="InterPro" id="IPR020428">
    <property type="entry name" value="PFA-DSPs"/>
</dbReference>
<dbReference type="AlphaFoldDB" id="A0A4P9ZYC2"/>
<dbReference type="InterPro" id="IPR004861">
    <property type="entry name" value="Siw14-like"/>
</dbReference>
<evidence type="ECO:0000313" key="2">
    <source>
        <dbReference type="EMBL" id="RKP37770.1"/>
    </source>
</evidence>
<dbReference type="EMBL" id="ML002449">
    <property type="protein sequence ID" value="RKP37770.1"/>
    <property type="molecule type" value="Genomic_DNA"/>
</dbReference>
<name>A0A4P9ZYC2_9FUNG</name>
<dbReference type="InterPro" id="IPR029021">
    <property type="entry name" value="Prot-tyrosine_phosphatase-like"/>
</dbReference>
<dbReference type="PANTHER" id="PTHR31126">
    <property type="entry name" value="TYROSINE-PROTEIN PHOSPHATASE"/>
    <property type="match status" value="1"/>
</dbReference>
<evidence type="ECO:0000313" key="3">
    <source>
        <dbReference type="Proteomes" id="UP000268162"/>
    </source>
</evidence>
<keyword evidence="3" id="KW-1185">Reference proteome</keyword>
<protein>
    <submittedName>
        <fullName evidence="2">Protein-tyrosine phosphatase</fullName>
    </submittedName>
</protein>
<keyword evidence="1" id="KW-0378">Hydrolase</keyword>
<dbReference type="PRINTS" id="PR01911">
    <property type="entry name" value="PFDSPHPHTASE"/>
</dbReference>
<reference evidence="3" key="1">
    <citation type="journal article" date="2018" name="Nat. Microbiol.">
        <title>Leveraging single-cell genomics to expand the fungal tree of life.</title>
        <authorList>
            <person name="Ahrendt S.R."/>
            <person name="Quandt C.A."/>
            <person name="Ciobanu D."/>
            <person name="Clum A."/>
            <person name="Salamov A."/>
            <person name="Andreopoulos B."/>
            <person name="Cheng J.F."/>
            <person name="Woyke T."/>
            <person name="Pelin A."/>
            <person name="Henrissat B."/>
            <person name="Reynolds N.K."/>
            <person name="Benny G.L."/>
            <person name="Smith M.E."/>
            <person name="James T.Y."/>
            <person name="Grigoriev I.V."/>
        </authorList>
    </citation>
    <scope>NUCLEOTIDE SEQUENCE [LARGE SCALE GENOMIC DNA]</scope>
    <source>
        <strain evidence="3">RSA 468</strain>
    </source>
</reference>
<sequence length="136" mass="15770">MAHLPLIIPPFRFACVEPGVYRGCYPNRLNERFLLRLQLRTIISLAPNDPNSWLPDYCTQHQIARFSFPTDVPKENVTLQTESIQRCLELLLDPRRHPLYLHCTDGTANTSLIIIALRRLQLWPLTAAIAEYLRFS</sequence>
<organism evidence="2 3">
    <name type="scientific">Dimargaris cristalligena</name>
    <dbReference type="NCBI Taxonomy" id="215637"/>
    <lineage>
        <taxon>Eukaryota</taxon>
        <taxon>Fungi</taxon>
        <taxon>Fungi incertae sedis</taxon>
        <taxon>Zoopagomycota</taxon>
        <taxon>Kickxellomycotina</taxon>
        <taxon>Dimargaritomycetes</taxon>
        <taxon>Dimargaritales</taxon>
        <taxon>Dimargaritaceae</taxon>
        <taxon>Dimargaris</taxon>
    </lineage>
</organism>
<dbReference type="Proteomes" id="UP000268162">
    <property type="component" value="Unassembled WGS sequence"/>
</dbReference>
<dbReference type="Pfam" id="PF03162">
    <property type="entry name" value="Y_phosphatase2"/>
    <property type="match status" value="1"/>
</dbReference>
<dbReference type="STRING" id="215637.A0A4P9ZYC2"/>
<evidence type="ECO:0000256" key="1">
    <source>
        <dbReference type="ARBA" id="ARBA00022801"/>
    </source>
</evidence>
<gene>
    <name evidence="2" type="ORF">BJ085DRAFT_24938</name>
</gene>